<evidence type="ECO:0000313" key="16">
    <source>
        <dbReference type="Proteomes" id="UP000182975"/>
    </source>
</evidence>
<dbReference type="Gene3D" id="3.40.1190.10">
    <property type="entry name" value="Mur-like, catalytic domain"/>
    <property type="match status" value="1"/>
</dbReference>
<dbReference type="InterPro" id="IPR004101">
    <property type="entry name" value="Mur_ligase_C"/>
</dbReference>
<dbReference type="AlphaFoldDB" id="A0A1H8RYG2"/>
<dbReference type="EC" id="6.3.2.10" evidence="10 11"/>
<proteinExistence type="inferred from homology"/>
<dbReference type="STRING" id="79604.AAY81_06970"/>
<dbReference type="SUPFAM" id="SSF53623">
    <property type="entry name" value="MurD-like peptide ligases, catalytic domain"/>
    <property type="match status" value="1"/>
</dbReference>
<feature type="domain" description="Mur ligase C-terminal" evidence="13">
    <location>
        <begin position="340"/>
        <end position="466"/>
    </location>
</feature>
<accession>A0A1H8RYG2</accession>
<evidence type="ECO:0000256" key="2">
    <source>
        <dbReference type="ARBA" id="ARBA00022598"/>
    </source>
</evidence>
<dbReference type="OrthoDB" id="9800958at2"/>
<feature type="domain" description="Mur ligase N-terminal catalytic" evidence="12">
    <location>
        <begin position="30"/>
        <end position="105"/>
    </location>
</feature>
<dbReference type="GO" id="GO:0008766">
    <property type="term" value="F:UDP-N-acetylmuramoylalanyl-D-glutamyl-2,6-diaminopimelate-D-alanyl-D-alanine ligase activity"/>
    <property type="evidence" value="ECO:0007669"/>
    <property type="project" value="RHEA"/>
</dbReference>
<dbReference type="InterPro" id="IPR013221">
    <property type="entry name" value="Mur_ligase_cen"/>
</dbReference>
<dbReference type="Gene3D" id="3.40.1390.10">
    <property type="entry name" value="MurE/MurF, N-terminal domain"/>
    <property type="match status" value="1"/>
</dbReference>
<comment type="similarity">
    <text evidence="10">Belongs to the MurCDEF family. MurF subfamily.</text>
</comment>
<comment type="function">
    <text evidence="10 11">Involved in cell wall formation. Catalyzes the final step in the synthesis of UDP-N-acetylmuramoyl-pentapeptide, the precursor of murein.</text>
</comment>
<protein>
    <recommendedName>
        <fullName evidence="10 11">UDP-N-acetylmuramoyl-tripeptide--D-alanyl-D-alanine ligase</fullName>
        <ecNumber evidence="10 11">6.3.2.10</ecNumber>
    </recommendedName>
    <alternativeName>
        <fullName evidence="10">D-alanyl-D-alanine-adding enzyme</fullName>
    </alternativeName>
</protein>
<keyword evidence="2 10" id="KW-0436">Ligase</keyword>
<dbReference type="GO" id="GO:0071555">
    <property type="term" value="P:cell wall organization"/>
    <property type="evidence" value="ECO:0007669"/>
    <property type="project" value="UniProtKB-KW"/>
</dbReference>
<dbReference type="InterPro" id="IPR051046">
    <property type="entry name" value="MurCDEF_CellWall_CoF430Synth"/>
</dbReference>
<keyword evidence="9 10" id="KW-0961">Cell wall biogenesis/degradation</keyword>
<dbReference type="SUPFAM" id="SSF53244">
    <property type="entry name" value="MurD-like peptide ligases, peptide-binding domain"/>
    <property type="match status" value="1"/>
</dbReference>
<gene>
    <name evidence="10" type="primary">murF</name>
    <name evidence="15" type="ORF">SAMN02910314_00961</name>
</gene>
<evidence type="ECO:0000256" key="10">
    <source>
        <dbReference type="HAMAP-Rule" id="MF_02019"/>
    </source>
</evidence>
<evidence type="ECO:0000313" key="15">
    <source>
        <dbReference type="EMBL" id="SEO71178.1"/>
    </source>
</evidence>
<evidence type="ECO:0000256" key="6">
    <source>
        <dbReference type="ARBA" id="ARBA00022960"/>
    </source>
</evidence>
<dbReference type="RefSeq" id="WP_066663144.1">
    <property type="nucleotide sequence ID" value="NZ_CP011402.1"/>
</dbReference>
<comment type="subcellular location">
    <subcellularLocation>
        <location evidence="10 11">Cytoplasm</location>
    </subcellularLocation>
</comment>
<keyword evidence="7 10" id="KW-0573">Peptidoglycan synthesis</keyword>
<feature type="domain" description="Mur ligase central" evidence="14">
    <location>
        <begin position="116"/>
        <end position="317"/>
    </location>
</feature>
<dbReference type="EMBL" id="FOEC01000004">
    <property type="protein sequence ID" value="SEO71178.1"/>
    <property type="molecule type" value="Genomic_DNA"/>
</dbReference>
<dbReference type="InterPro" id="IPR036615">
    <property type="entry name" value="Mur_ligase_C_dom_sf"/>
</dbReference>
<keyword evidence="5 10" id="KW-0067">ATP-binding</keyword>
<keyword evidence="1 10" id="KW-0963">Cytoplasm</keyword>
<dbReference type="InterPro" id="IPR005863">
    <property type="entry name" value="UDP-N-AcMur_synth"/>
</dbReference>
<dbReference type="GO" id="GO:0009252">
    <property type="term" value="P:peptidoglycan biosynthetic process"/>
    <property type="evidence" value="ECO:0007669"/>
    <property type="project" value="UniProtKB-UniRule"/>
</dbReference>
<evidence type="ECO:0000256" key="4">
    <source>
        <dbReference type="ARBA" id="ARBA00022741"/>
    </source>
</evidence>
<comment type="catalytic activity">
    <reaction evidence="10 11">
        <text>D-alanyl-D-alanine + UDP-N-acetyl-alpha-D-muramoyl-L-alanyl-gamma-D-glutamyl-meso-2,6-diaminopimelate + ATP = UDP-N-acetyl-alpha-D-muramoyl-L-alanyl-gamma-D-glutamyl-meso-2,6-diaminopimeloyl-D-alanyl-D-alanine + ADP + phosphate + H(+)</text>
        <dbReference type="Rhea" id="RHEA:28374"/>
        <dbReference type="ChEBI" id="CHEBI:15378"/>
        <dbReference type="ChEBI" id="CHEBI:30616"/>
        <dbReference type="ChEBI" id="CHEBI:43474"/>
        <dbReference type="ChEBI" id="CHEBI:57822"/>
        <dbReference type="ChEBI" id="CHEBI:61386"/>
        <dbReference type="ChEBI" id="CHEBI:83905"/>
        <dbReference type="ChEBI" id="CHEBI:456216"/>
        <dbReference type="EC" id="6.3.2.10"/>
    </reaction>
</comment>
<name>A0A1H8RYG2_9ACTN</name>
<evidence type="ECO:0000259" key="12">
    <source>
        <dbReference type="Pfam" id="PF01225"/>
    </source>
</evidence>
<evidence type="ECO:0000256" key="1">
    <source>
        <dbReference type="ARBA" id="ARBA00022490"/>
    </source>
</evidence>
<evidence type="ECO:0000259" key="13">
    <source>
        <dbReference type="Pfam" id="PF02875"/>
    </source>
</evidence>
<keyword evidence="3 10" id="KW-0132">Cell division</keyword>
<dbReference type="Pfam" id="PF02875">
    <property type="entry name" value="Mur_ligase_C"/>
    <property type="match status" value="1"/>
</dbReference>
<dbReference type="PANTHER" id="PTHR43024:SF1">
    <property type="entry name" value="UDP-N-ACETYLMURAMOYL-TRIPEPTIDE--D-ALANYL-D-ALANINE LIGASE"/>
    <property type="match status" value="1"/>
</dbReference>
<evidence type="ECO:0000256" key="5">
    <source>
        <dbReference type="ARBA" id="ARBA00022840"/>
    </source>
</evidence>
<keyword evidence="16" id="KW-1185">Reference proteome</keyword>
<dbReference type="InterPro" id="IPR036565">
    <property type="entry name" value="Mur-like_cat_sf"/>
</dbReference>
<dbReference type="SUPFAM" id="SSF63418">
    <property type="entry name" value="MurE/MurF N-terminal domain"/>
    <property type="match status" value="1"/>
</dbReference>
<dbReference type="NCBIfam" id="TIGR01143">
    <property type="entry name" value="murF"/>
    <property type="match status" value="1"/>
</dbReference>
<dbReference type="GO" id="GO:0047480">
    <property type="term" value="F:UDP-N-acetylmuramoyl-tripeptide-D-alanyl-D-alanine ligase activity"/>
    <property type="evidence" value="ECO:0007669"/>
    <property type="project" value="UniProtKB-UniRule"/>
</dbReference>
<evidence type="ECO:0000256" key="9">
    <source>
        <dbReference type="ARBA" id="ARBA00023316"/>
    </source>
</evidence>
<evidence type="ECO:0000256" key="11">
    <source>
        <dbReference type="RuleBase" id="RU004136"/>
    </source>
</evidence>
<dbReference type="GO" id="GO:0005524">
    <property type="term" value="F:ATP binding"/>
    <property type="evidence" value="ECO:0007669"/>
    <property type="project" value="UniProtKB-UniRule"/>
</dbReference>
<keyword evidence="6 10" id="KW-0133">Cell shape</keyword>
<keyword evidence="4 10" id="KW-0547">Nucleotide-binding</keyword>
<feature type="binding site" evidence="10">
    <location>
        <begin position="118"/>
        <end position="124"/>
    </location>
    <ligand>
        <name>ATP</name>
        <dbReference type="ChEBI" id="CHEBI:30616"/>
    </ligand>
</feature>
<evidence type="ECO:0000256" key="7">
    <source>
        <dbReference type="ARBA" id="ARBA00022984"/>
    </source>
</evidence>
<reference evidence="16" key="1">
    <citation type="submission" date="2016-10" db="EMBL/GenBank/DDBJ databases">
        <authorList>
            <person name="Varghese N."/>
        </authorList>
    </citation>
    <scope>NUCLEOTIDE SEQUENCE [LARGE SCALE GENOMIC DNA]</scope>
    <source>
        <strain evidence="16">DSM 21843</strain>
    </source>
</reference>
<dbReference type="UniPathway" id="UPA00219"/>
<comment type="pathway">
    <text evidence="10 11">Cell wall biogenesis; peptidoglycan biosynthesis.</text>
</comment>
<dbReference type="Gene3D" id="3.90.190.20">
    <property type="entry name" value="Mur ligase, C-terminal domain"/>
    <property type="match status" value="1"/>
</dbReference>
<dbReference type="InterPro" id="IPR035911">
    <property type="entry name" value="MurE/MurF_N"/>
</dbReference>
<evidence type="ECO:0000259" key="14">
    <source>
        <dbReference type="Pfam" id="PF08245"/>
    </source>
</evidence>
<dbReference type="GO" id="GO:0008360">
    <property type="term" value="P:regulation of cell shape"/>
    <property type="evidence" value="ECO:0007669"/>
    <property type="project" value="UniProtKB-KW"/>
</dbReference>
<dbReference type="HAMAP" id="MF_02019">
    <property type="entry name" value="MurF"/>
    <property type="match status" value="1"/>
</dbReference>
<dbReference type="Proteomes" id="UP000182975">
    <property type="component" value="Unassembled WGS sequence"/>
</dbReference>
<evidence type="ECO:0000256" key="8">
    <source>
        <dbReference type="ARBA" id="ARBA00023306"/>
    </source>
</evidence>
<sequence>MRFTPEEIAAVTGGSICNGVQGQSTCTSFTWDSRHVEAGTLYIAISGQRVDGHTFCLSAAQAGAVACLVEHRLPEAEEAQIAQAGAALVLVPNVQAAFTQLAAAWREKLQGTVIAVTGSSGKTTTKNLVRDVLLAHGSTVATQGNQNNELGVPATVLRADVDTKFVVVEMGMRGLGELQELCTFVKPHWALVTNVGESHIELLGSRDGIAHAKAEALFAVPEGGLAFVNSSDDYAVQLAEYGQVNEHGATLVHFDGSGCAPEERPESLRPSVWASDIQVADNGCASFVLHTPAGSAPCSLAMPGVHNVHNACAAAACGVSAGMDPALITRVLGEARAQTGRQNVITAPSGVIVIDDAYNANPDSMRASLASFAAMRTQGSRVAVLGDMGELGSFAEDGHRRVGKLAAQAGLDRLICVGPLARIIAQSAAEEGLAESAISCVDDAASALAQLEGSLHEGDAVLVKASHSVGLEVVVEGLVS</sequence>
<evidence type="ECO:0000256" key="3">
    <source>
        <dbReference type="ARBA" id="ARBA00022618"/>
    </source>
</evidence>
<organism evidence="15 16">
    <name type="scientific">Denitrobacterium detoxificans</name>
    <dbReference type="NCBI Taxonomy" id="79604"/>
    <lineage>
        <taxon>Bacteria</taxon>
        <taxon>Bacillati</taxon>
        <taxon>Actinomycetota</taxon>
        <taxon>Coriobacteriia</taxon>
        <taxon>Eggerthellales</taxon>
        <taxon>Eggerthellaceae</taxon>
        <taxon>Denitrobacterium</taxon>
    </lineage>
</organism>
<dbReference type="Pfam" id="PF08245">
    <property type="entry name" value="Mur_ligase_M"/>
    <property type="match status" value="1"/>
</dbReference>
<dbReference type="GO" id="GO:0005737">
    <property type="term" value="C:cytoplasm"/>
    <property type="evidence" value="ECO:0007669"/>
    <property type="project" value="UniProtKB-SubCell"/>
</dbReference>
<dbReference type="InterPro" id="IPR000713">
    <property type="entry name" value="Mur_ligase_N"/>
</dbReference>
<dbReference type="PANTHER" id="PTHR43024">
    <property type="entry name" value="UDP-N-ACETYLMURAMOYL-TRIPEPTIDE--D-ALANYL-D-ALANINE LIGASE"/>
    <property type="match status" value="1"/>
</dbReference>
<keyword evidence="8 10" id="KW-0131">Cell cycle</keyword>
<dbReference type="Pfam" id="PF01225">
    <property type="entry name" value="Mur_ligase"/>
    <property type="match status" value="1"/>
</dbReference>
<dbReference type="GO" id="GO:0051301">
    <property type="term" value="P:cell division"/>
    <property type="evidence" value="ECO:0007669"/>
    <property type="project" value="UniProtKB-KW"/>
</dbReference>